<dbReference type="PANTHER" id="PTHR45913:SF22">
    <property type="entry name" value="SCAN BOX DOMAIN-CONTAINING PROTEIN"/>
    <property type="match status" value="1"/>
</dbReference>
<sequence>MLSANERTVTEGLSVPLRETLHSTVKTANYVKRSRLNTRLFHDSCSDTSARHQALLLYTQVRCLSKRKPCSLCRVFELRQDIKFFLEVQGKVNFLPLSNPRNELDVAGDMRFALSKTSPRISRLVSELQAHSSVVLALPLPPADQAECPSNTCDRKPGSR</sequence>
<evidence type="ECO:0000313" key="1">
    <source>
        <dbReference type="EMBL" id="KAK3745913.1"/>
    </source>
</evidence>
<proteinExistence type="predicted"/>
<evidence type="ECO:0000313" key="2">
    <source>
        <dbReference type="Proteomes" id="UP001283361"/>
    </source>
</evidence>
<accession>A0AAE1CYQ7</accession>
<protein>
    <submittedName>
        <fullName evidence="1">Uncharacterized protein</fullName>
    </submittedName>
</protein>
<dbReference type="AlphaFoldDB" id="A0AAE1CYQ7"/>
<dbReference type="Proteomes" id="UP001283361">
    <property type="component" value="Unassembled WGS sequence"/>
</dbReference>
<dbReference type="PANTHER" id="PTHR45913">
    <property type="entry name" value="EPM2A-INTERACTING PROTEIN 1"/>
    <property type="match status" value="1"/>
</dbReference>
<keyword evidence="2" id="KW-1185">Reference proteome</keyword>
<organism evidence="1 2">
    <name type="scientific">Elysia crispata</name>
    <name type="common">lettuce slug</name>
    <dbReference type="NCBI Taxonomy" id="231223"/>
    <lineage>
        <taxon>Eukaryota</taxon>
        <taxon>Metazoa</taxon>
        <taxon>Spiralia</taxon>
        <taxon>Lophotrochozoa</taxon>
        <taxon>Mollusca</taxon>
        <taxon>Gastropoda</taxon>
        <taxon>Heterobranchia</taxon>
        <taxon>Euthyneura</taxon>
        <taxon>Panpulmonata</taxon>
        <taxon>Sacoglossa</taxon>
        <taxon>Placobranchoidea</taxon>
        <taxon>Plakobranchidae</taxon>
        <taxon>Elysia</taxon>
    </lineage>
</organism>
<comment type="caution">
    <text evidence="1">The sequence shown here is derived from an EMBL/GenBank/DDBJ whole genome shotgun (WGS) entry which is preliminary data.</text>
</comment>
<name>A0AAE1CYQ7_9GAST</name>
<reference evidence="1" key="1">
    <citation type="journal article" date="2023" name="G3 (Bethesda)">
        <title>A reference genome for the long-term kleptoplast-retaining sea slug Elysia crispata morphotype clarki.</title>
        <authorList>
            <person name="Eastman K.E."/>
            <person name="Pendleton A.L."/>
            <person name="Shaikh M.A."/>
            <person name="Suttiyut T."/>
            <person name="Ogas R."/>
            <person name="Tomko P."/>
            <person name="Gavelis G."/>
            <person name="Widhalm J.R."/>
            <person name="Wisecaver J.H."/>
        </authorList>
    </citation>
    <scope>NUCLEOTIDE SEQUENCE</scope>
    <source>
        <strain evidence="1">ECLA1</strain>
    </source>
</reference>
<gene>
    <name evidence="1" type="ORF">RRG08_056721</name>
</gene>
<dbReference type="EMBL" id="JAWDGP010006186">
    <property type="protein sequence ID" value="KAK3745913.1"/>
    <property type="molecule type" value="Genomic_DNA"/>
</dbReference>